<dbReference type="AlphaFoldDB" id="D7CLA4"/>
<evidence type="ECO:0000259" key="13">
    <source>
        <dbReference type="PROSITE" id="PS51883"/>
    </source>
</evidence>
<dbReference type="KEGG" id="slp:Slip_0709"/>
<dbReference type="InterPro" id="IPR031167">
    <property type="entry name" value="G_OBG"/>
</dbReference>
<dbReference type="Proteomes" id="UP000000378">
    <property type="component" value="Chromosome"/>
</dbReference>
<dbReference type="GO" id="GO:0003924">
    <property type="term" value="F:GTPase activity"/>
    <property type="evidence" value="ECO:0007669"/>
    <property type="project" value="UniProtKB-UniRule"/>
</dbReference>
<dbReference type="SUPFAM" id="SSF52540">
    <property type="entry name" value="P-loop containing nucleoside triphosphate hydrolases"/>
    <property type="match status" value="1"/>
</dbReference>
<feature type="region of interest" description="Disordered" evidence="10">
    <location>
        <begin position="123"/>
        <end position="148"/>
    </location>
</feature>
<dbReference type="InterPro" id="IPR036726">
    <property type="entry name" value="GTP1_OBG_dom_sf"/>
</dbReference>
<dbReference type="eggNOG" id="COG0536">
    <property type="taxonomic scope" value="Bacteria"/>
</dbReference>
<feature type="binding site" evidence="9">
    <location>
        <position position="178"/>
    </location>
    <ligand>
        <name>Mg(2+)</name>
        <dbReference type="ChEBI" id="CHEBI:18420"/>
    </ligand>
</feature>
<feature type="binding site" evidence="9">
    <location>
        <begin position="288"/>
        <end position="291"/>
    </location>
    <ligand>
        <name>GTP</name>
        <dbReference type="ChEBI" id="CHEBI:37565"/>
    </ligand>
</feature>
<dbReference type="GO" id="GO:0000287">
    <property type="term" value="F:magnesium ion binding"/>
    <property type="evidence" value="ECO:0007669"/>
    <property type="project" value="InterPro"/>
</dbReference>
<protein>
    <recommendedName>
        <fullName evidence="9">GTPase Obg</fullName>
        <ecNumber evidence="9">3.6.5.-</ecNumber>
    </recommendedName>
    <alternativeName>
        <fullName evidence="9">GTP-binding protein Obg</fullName>
    </alternativeName>
</protein>
<evidence type="ECO:0000313" key="15">
    <source>
        <dbReference type="Proteomes" id="UP000000378"/>
    </source>
</evidence>
<dbReference type="HAMAP" id="MF_01454">
    <property type="entry name" value="GTPase_Obg"/>
    <property type="match status" value="1"/>
</dbReference>
<dbReference type="PROSITE" id="PS00905">
    <property type="entry name" value="GTP1_OBG"/>
    <property type="match status" value="1"/>
</dbReference>
<comment type="similarity">
    <text evidence="2 9">Belongs to the TRAFAC class OBG-HflX-like GTPase superfamily. OBG GTPase family.</text>
</comment>
<dbReference type="InterPro" id="IPR006169">
    <property type="entry name" value="GTP1_OBG_dom"/>
</dbReference>
<evidence type="ECO:0000313" key="14">
    <source>
        <dbReference type="EMBL" id="ADI01489.1"/>
    </source>
</evidence>
<dbReference type="FunFam" id="2.70.210.12:FF:000001">
    <property type="entry name" value="GTPase Obg"/>
    <property type="match status" value="1"/>
</dbReference>
<dbReference type="InterPro" id="IPR015349">
    <property type="entry name" value="OCT_dom"/>
</dbReference>
<evidence type="ECO:0000256" key="1">
    <source>
        <dbReference type="ARBA" id="ARBA00001946"/>
    </source>
</evidence>
<dbReference type="CDD" id="cd01898">
    <property type="entry name" value="Obg"/>
    <property type="match status" value="1"/>
</dbReference>
<feature type="binding site" evidence="9">
    <location>
        <begin position="196"/>
        <end position="200"/>
    </location>
    <ligand>
        <name>GTP</name>
        <dbReference type="ChEBI" id="CHEBI:37565"/>
    </ligand>
</feature>
<dbReference type="InterPro" id="IPR014100">
    <property type="entry name" value="GTP-bd_Obg/CgtA"/>
</dbReference>
<dbReference type="InterPro" id="IPR006073">
    <property type="entry name" value="GTP-bd"/>
</dbReference>
<dbReference type="GO" id="GO:0042254">
    <property type="term" value="P:ribosome biogenesis"/>
    <property type="evidence" value="ECO:0007669"/>
    <property type="project" value="UniProtKB-UniRule"/>
</dbReference>
<dbReference type="Gene3D" id="2.70.210.12">
    <property type="entry name" value="GTP1/OBG domain"/>
    <property type="match status" value="1"/>
</dbReference>
<dbReference type="Gene3D" id="3.30.300.350">
    <property type="entry name" value="GTP-binding protein OBG, C-terminal domain"/>
    <property type="match status" value="1"/>
</dbReference>
<dbReference type="GO" id="GO:0005525">
    <property type="term" value="F:GTP binding"/>
    <property type="evidence" value="ECO:0007669"/>
    <property type="project" value="UniProtKB-UniRule"/>
</dbReference>
<dbReference type="NCBIfam" id="NF008955">
    <property type="entry name" value="PRK12297.1"/>
    <property type="match status" value="1"/>
</dbReference>
<name>D7CLA4_SYNLT</name>
<feature type="domain" description="OCT" evidence="12">
    <location>
        <begin position="349"/>
        <end position="426"/>
    </location>
</feature>
<evidence type="ECO:0000256" key="6">
    <source>
        <dbReference type="ARBA" id="ARBA00022801"/>
    </source>
</evidence>
<comment type="subcellular location">
    <subcellularLocation>
        <location evidence="9">Cytoplasm</location>
    </subcellularLocation>
</comment>
<evidence type="ECO:0000256" key="9">
    <source>
        <dbReference type="HAMAP-Rule" id="MF_01454"/>
    </source>
</evidence>
<dbReference type="Pfam" id="PF09269">
    <property type="entry name" value="DUF1967"/>
    <property type="match status" value="1"/>
</dbReference>
<dbReference type="GO" id="GO:0005737">
    <property type="term" value="C:cytoplasm"/>
    <property type="evidence" value="ECO:0007669"/>
    <property type="project" value="UniProtKB-SubCell"/>
</dbReference>
<comment type="cofactor">
    <cofactor evidence="1 9">
        <name>Mg(2+)</name>
        <dbReference type="ChEBI" id="CHEBI:18420"/>
    </cofactor>
</comment>
<comment type="subunit">
    <text evidence="9">Monomer.</text>
</comment>
<dbReference type="InterPro" id="IPR006074">
    <property type="entry name" value="GTP1-OBG_CS"/>
</dbReference>
<evidence type="ECO:0000259" key="11">
    <source>
        <dbReference type="PROSITE" id="PS51710"/>
    </source>
</evidence>
<evidence type="ECO:0000256" key="3">
    <source>
        <dbReference type="ARBA" id="ARBA00022490"/>
    </source>
</evidence>
<dbReference type="Gene3D" id="3.40.50.300">
    <property type="entry name" value="P-loop containing nucleotide triphosphate hydrolases"/>
    <property type="match status" value="1"/>
</dbReference>
<dbReference type="SUPFAM" id="SSF82051">
    <property type="entry name" value="Obg GTP-binding protein N-terminal domain"/>
    <property type="match status" value="1"/>
</dbReference>
<evidence type="ECO:0000256" key="2">
    <source>
        <dbReference type="ARBA" id="ARBA00007699"/>
    </source>
</evidence>
<keyword evidence="8 9" id="KW-0342">GTP-binding</keyword>
<reference evidence="14 15" key="2">
    <citation type="journal article" date="2010" name="Stand. Genomic Sci.">
        <title>Complete genome sequence of Syntrophothermus lipocalidus type strain (TGB-C1).</title>
        <authorList>
            <person name="Djao O.D."/>
            <person name="Zhang X."/>
            <person name="Lucas S."/>
            <person name="Lapidus A."/>
            <person name="Del Rio T.G."/>
            <person name="Nolan M."/>
            <person name="Tice H."/>
            <person name="Cheng J.F."/>
            <person name="Han C."/>
            <person name="Tapia R."/>
            <person name="Goodwin L."/>
            <person name="Pitluck S."/>
            <person name="Liolios K."/>
            <person name="Ivanova N."/>
            <person name="Mavromatis K."/>
            <person name="Mikhailova N."/>
            <person name="Ovchinnikova G."/>
            <person name="Pati A."/>
            <person name="Brambilla E."/>
            <person name="Chen A."/>
            <person name="Palaniappan K."/>
            <person name="Land M."/>
            <person name="Hauser L."/>
            <person name="Chang Y.J."/>
            <person name="Jeffries C.D."/>
            <person name="Rohde M."/>
            <person name="Sikorski J."/>
            <person name="Spring S."/>
            <person name="Goker M."/>
            <person name="Detter J.C."/>
            <person name="Woyke T."/>
            <person name="Bristow J."/>
            <person name="Eisen J.A."/>
            <person name="Markowitz V."/>
            <person name="Hugenholtz P."/>
            <person name="Kyrpides N.C."/>
            <person name="Klenk H.P."/>
        </authorList>
    </citation>
    <scope>NUCLEOTIDE SEQUENCE [LARGE SCALE GENOMIC DNA]</scope>
    <source>
        <strain evidence="15">DSM 12680 / TGB-C1</strain>
    </source>
</reference>
<dbReference type="PANTHER" id="PTHR11702">
    <property type="entry name" value="DEVELOPMENTALLY REGULATED GTP-BINDING PROTEIN-RELATED"/>
    <property type="match status" value="1"/>
</dbReference>
<gene>
    <name evidence="9" type="primary">obg</name>
    <name evidence="14" type="ordered locus">Slip_0709</name>
</gene>
<keyword evidence="3 9" id="KW-0963">Cytoplasm</keyword>
<feature type="binding site" evidence="9">
    <location>
        <begin position="315"/>
        <end position="317"/>
    </location>
    <ligand>
        <name>GTP</name>
        <dbReference type="ChEBI" id="CHEBI:37565"/>
    </ligand>
</feature>
<dbReference type="Pfam" id="PF01926">
    <property type="entry name" value="MMR_HSR1"/>
    <property type="match status" value="1"/>
</dbReference>
<evidence type="ECO:0000256" key="5">
    <source>
        <dbReference type="ARBA" id="ARBA00022741"/>
    </source>
</evidence>
<feature type="domain" description="Obg" evidence="13">
    <location>
        <begin position="6"/>
        <end position="164"/>
    </location>
</feature>
<dbReference type="EMBL" id="CP002048">
    <property type="protein sequence ID" value="ADI01489.1"/>
    <property type="molecule type" value="Genomic_DNA"/>
</dbReference>
<dbReference type="PANTHER" id="PTHR11702:SF31">
    <property type="entry name" value="MITOCHONDRIAL RIBOSOME-ASSOCIATED GTPASE 2"/>
    <property type="match status" value="1"/>
</dbReference>
<dbReference type="InterPro" id="IPR036346">
    <property type="entry name" value="GTP-bd_prot_GTP1/OBG_C_sf"/>
</dbReference>
<keyword evidence="5 9" id="KW-0547">Nucleotide-binding</keyword>
<evidence type="ECO:0000256" key="8">
    <source>
        <dbReference type="ARBA" id="ARBA00023134"/>
    </source>
</evidence>
<sequence>MIGVLPVFVDQAKIYVKAGDGGNGAVAFRREKYVPMGGPAGGDGGRGGNVVLVADEGLSTLMDFKYKRHYKAARGEHGQGKNMHGRGGEDLLIRVPCGTVVKDADSGEVIADLTEPGQSAIVARGGRGGRGNARFASPTRRAPSFAEKGEPGEEKWLVLELKLLADVGLVGFPNAGKSTLISRLSAARPKIADYPFTTLVPNLGVVRMPDGDGFVIADIPGLIEGAHQGAGLGHEFLRHIERTRVLVFVLDVAETEGRDVCDDFRVLLHELQQYNLGLASRPRILAANKMDIEAAPDKLEKLRQSFPEEEIFPISAVTGEGIEPLLQRLYHLVRVTPLREPQEKERVIHRFYEEKPFHIEVVDGVFVVTGDRIEKLVAMTDLNNEEALERFQRVVERMGLEEALRDKGIKPGDLVRIRDFEFEYVE</sequence>
<feature type="binding site" evidence="9">
    <location>
        <begin position="218"/>
        <end position="221"/>
    </location>
    <ligand>
        <name>GTP</name>
        <dbReference type="ChEBI" id="CHEBI:37565"/>
    </ligand>
</feature>
<keyword evidence="6 9" id="KW-0378">Hydrolase</keyword>
<comment type="function">
    <text evidence="9">An essential GTPase which binds GTP, GDP and possibly (p)ppGpp with moderate affinity, with high nucleotide exchange rates and a fairly low GTP hydrolysis rate. Plays a role in control of the cell cycle, stress response, ribosome biogenesis and in those bacteria that undergo differentiation, in morphogenesis control.</text>
</comment>
<evidence type="ECO:0000256" key="4">
    <source>
        <dbReference type="ARBA" id="ARBA00022723"/>
    </source>
</evidence>
<evidence type="ECO:0000256" key="7">
    <source>
        <dbReference type="ARBA" id="ARBA00022842"/>
    </source>
</evidence>
<dbReference type="Pfam" id="PF01018">
    <property type="entry name" value="GTP1_OBG"/>
    <property type="match status" value="1"/>
</dbReference>
<dbReference type="InterPro" id="IPR045086">
    <property type="entry name" value="OBG_GTPase"/>
</dbReference>
<dbReference type="PRINTS" id="PR00326">
    <property type="entry name" value="GTP1OBG"/>
</dbReference>
<proteinExistence type="inferred from homology"/>
<dbReference type="PROSITE" id="PS51883">
    <property type="entry name" value="OBG"/>
    <property type="match status" value="1"/>
</dbReference>
<organism evidence="14 15">
    <name type="scientific">Syntrophothermus lipocalidus (strain DSM 12680 / TGB-C1)</name>
    <dbReference type="NCBI Taxonomy" id="643648"/>
    <lineage>
        <taxon>Bacteria</taxon>
        <taxon>Bacillati</taxon>
        <taxon>Bacillota</taxon>
        <taxon>Clostridia</taxon>
        <taxon>Eubacteriales</taxon>
        <taxon>Syntrophomonadaceae</taxon>
        <taxon>Syntrophothermus</taxon>
    </lineage>
</organism>
<reference evidence="15" key="1">
    <citation type="journal article" date="2010" name="Stand. Genomic Sci.">
        <title>Complete genome sequence of Syntrophothermus lipocalidus type strain (TGB-C1T).</title>
        <authorList>
            <consortium name="US DOE Joint Genome Institute (JGI-PGF)"/>
            <person name="Djao O."/>
            <person name="Zhang X."/>
            <person name="Lucas S."/>
            <person name="Lapidus A."/>
            <person name="Glavina Del Rio T."/>
            <person name="Nolan M."/>
            <person name="Tice H."/>
            <person name="Cheng J."/>
            <person name="Han C."/>
            <person name="Tapia R."/>
            <person name="Goodwin L."/>
            <person name="Pitluck S."/>
            <person name="Liolios K."/>
            <person name="Ivanova N."/>
            <person name="Mavromatis K."/>
            <person name="Mikhailova N."/>
            <person name="Ovchinnikova G."/>
            <person name="Pati A."/>
            <person name="Brambilla E."/>
            <person name="Chen A."/>
            <person name="Palaniappan K."/>
            <person name="Land M."/>
            <person name="Hauser L."/>
            <person name="Chang Y."/>
            <person name="Jeffries C."/>
            <person name="Rohde M."/>
            <person name="Sikorski J."/>
            <person name="Spring S."/>
            <person name="Goker M."/>
            <person name="Detter J."/>
            <person name="Woyke T."/>
            <person name="Bristow J."/>
            <person name="Eisen J."/>
            <person name="Markowitz V."/>
            <person name="Hugenholtz P."/>
            <person name="Kyrpides N."/>
            <person name="Klenk H."/>
        </authorList>
    </citation>
    <scope>NUCLEOTIDE SEQUENCE [LARGE SCALE GENOMIC DNA]</scope>
    <source>
        <strain evidence="15">DSM 12680 / TGB-C1</strain>
    </source>
</reference>
<keyword evidence="15" id="KW-1185">Reference proteome</keyword>
<dbReference type="NCBIfam" id="TIGR02729">
    <property type="entry name" value="Obg_CgtA"/>
    <property type="match status" value="1"/>
</dbReference>
<dbReference type="PROSITE" id="PS51881">
    <property type="entry name" value="OCT"/>
    <property type="match status" value="1"/>
</dbReference>
<feature type="binding site" evidence="9">
    <location>
        <position position="198"/>
    </location>
    <ligand>
        <name>Mg(2+)</name>
        <dbReference type="ChEBI" id="CHEBI:18420"/>
    </ligand>
</feature>
<dbReference type="HOGENOM" id="CLU_011747_2_1_9"/>
<feature type="binding site" evidence="9">
    <location>
        <begin position="171"/>
        <end position="178"/>
    </location>
    <ligand>
        <name>GTP</name>
        <dbReference type="ChEBI" id="CHEBI:37565"/>
    </ligand>
</feature>
<dbReference type="InterPro" id="IPR005225">
    <property type="entry name" value="Small_GTP-bd"/>
</dbReference>
<dbReference type="NCBIfam" id="TIGR03595">
    <property type="entry name" value="Obg_CgtA_exten"/>
    <property type="match status" value="1"/>
</dbReference>
<evidence type="ECO:0000259" key="12">
    <source>
        <dbReference type="PROSITE" id="PS51881"/>
    </source>
</evidence>
<evidence type="ECO:0000256" key="10">
    <source>
        <dbReference type="SAM" id="MobiDB-lite"/>
    </source>
</evidence>
<dbReference type="EC" id="3.6.5.-" evidence="9"/>
<dbReference type="STRING" id="643648.Slip_0709"/>
<accession>D7CLA4</accession>
<dbReference type="NCBIfam" id="NF008954">
    <property type="entry name" value="PRK12296.1"/>
    <property type="match status" value="1"/>
</dbReference>
<keyword evidence="7 9" id="KW-0460">Magnesium</keyword>
<dbReference type="PROSITE" id="PS51710">
    <property type="entry name" value="G_OBG"/>
    <property type="match status" value="1"/>
</dbReference>
<feature type="domain" description="OBG-type G" evidence="11">
    <location>
        <begin position="165"/>
        <end position="334"/>
    </location>
</feature>
<dbReference type="SUPFAM" id="SSF102741">
    <property type="entry name" value="Obg GTP-binding protein C-terminal domain"/>
    <property type="match status" value="1"/>
</dbReference>
<dbReference type="NCBIfam" id="NF008956">
    <property type="entry name" value="PRK12299.1"/>
    <property type="match status" value="1"/>
</dbReference>
<dbReference type="InterPro" id="IPR027417">
    <property type="entry name" value="P-loop_NTPase"/>
</dbReference>
<keyword evidence="4 9" id="KW-0479">Metal-binding</keyword>
<dbReference type="NCBIfam" id="TIGR00231">
    <property type="entry name" value="small_GTP"/>
    <property type="match status" value="1"/>
</dbReference>